<accession>A0ABV1GJ81</accession>
<evidence type="ECO:0000259" key="2">
    <source>
        <dbReference type="PROSITE" id="PS50887"/>
    </source>
</evidence>
<dbReference type="EMBL" id="JBBMES010000001">
    <property type="protein sequence ID" value="MEQ2533523.1"/>
    <property type="molecule type" value="Genomic_DNA"/>
</dbReference>
<reference evidence="3 4" key="1">
    <citation type="submission" date="2024-03" db="EMBL/GenBank/DDBJ databases">
        <title>Human intestinal bacterial collection.</title>
        <authorList>
            <person name="Pauvert C."/>
            <person name="Hitch T.C.A."/>
            <person name="Clavel T."/>
        </authorList>
    </citation>
    <scope>NUCLEOTIDE SEQUENCE [LARGE SCALE GENOMIC DNA]</scope>
    <source>
        <strain evidence="3 4">CLA-JM-H10</strain>
    </source>
</reference>
<dbReference type="SMART" id="SM00052">
    <property type="entry name" value="EAL"/>
    <property type="match status" value="1"/>
</dbReference>
<keyword evidence="3" id="KW-0378">Hydrolase</keyword>
<dbReference type="InterPro" id="IPR029787">
    <property type="entry name" value="Nucleotide_cyclase"/>
</dbReference>
<dbReference type="PANTHER" id="PTHR33121:SF70">
    <property type="entry name" value="SIGNALING PROTEIN YKOW"/>
    <property type="match status" value="1"/>
</dbReference>
<proteinExistence type="predicted"/>
<dbReference type="PROSITE" id="PS50887">
    <property type="entry name" value="GGDEF"/>
    <property type="match status" value="1"/>
</dbReference>
<evidence type="ECO:0000259" key="1">
    <source>
        <dbReference type="PROSITE" id="PS50883"/>
    </source>
</evidence>
<dbReference type="Proteomes" id="UP001480973">
    <property type="component" value="Unassembled WGS sequence"/>
</dbReference>
<dbReference type="InterPro" id="IPR043128">
    <property type="entry name" value="Rev_trsase/Diguanyl_cyclase"/>
</dbReference>
<dbReference type="Gene3D" id="3.30.70.270">
    <property type="match status" value="1"/>
</dbReference>
<protein>
    <submittedName>
        <fullName evidence="3">GGDEF domain-containing phosphodiesterase</fullName>
        <ecNumber evidence="3">3.1.4.52</ecNumber>
    </submittedName>
</protein>
<dbReference type="InterPro" id="IPR001633">
    <property type="entry name" value="EAL_dom"/>
</dbReference>
<comment type="caution">
    <text evidence="3">The sequence shown here is derived from an EMBL/GenBank/DDBJ whole genome shotgun (WGS) entry which is preliminary data.</text>
</comment>
<evidence type="ECO:0000313" key="4">
    <source>
        <dbReference type="Proteomes" id="UP001480973"/>
    </source>
</evidence>
<keyword evidence="4" id="KW-1185">Reference proteome</keyword>
<dbReference type="PROSITE" id="PS50883">
    <property type="entry name" value="EAL"/>
    <property type="match status" value="1"/>
</dbReference>
<organism evidence="3 4">
    <name type="scientific">Lachnospira intestinalis</name>
    <dbReference type="NCBI Taxonomy" id="3133158"/>
    <lineage>
        <taxon>Bacteria</taxon>
        <taxon>Bacillati</taxon>
        <taxon>Bacillota</taxon>
        <taxon>Clostridia</taxon>
        <taxon>Lachnospirales</taxon>
        <taxon>Lachnospiraceae</taxon>
        <taxon>Lachnospira</taxon>
    </lineage>
</organism>
<dbReference type="PANTHER" id="PTHR33121">
    <property type="entry name" value="CYCLIC DI-GMP PHOSPHODIESTERASE PDEF"/>
    <property type="match status" value="1"/>
</dbReference>
<feature type="domain" description="EAL" evidence="1">
    <location>
        <begin position="193"/>
        <end position="447"/>
    </location>
</feature>
<dbReference type="InterPro" id="IPR050706">
    <property type="entry name" value="Cyclic-di-GMP_PDE-like"/>
</dbReference>
<sequence length="447" mass="51548">MINFNSSYEVLSVRQNREGTGFMQYDTLTGLLSSKDFHDTCEKYIKEGSKKLVLIASDVSNFKYINEFYGRDTGDEFIKTMADYFYKENPHCLAACRKGSDQFRGLYDLGNFSHDRELERIVDMNTAFEDMMNKKYPNVYIHVYTGVYFISDSSEDTDTALDRAHIAKKQAKGKFDVKFQVYNQNDMTTMLNNMRMSNMFIHACRQGRLLMYLQPKFSISKNKIVGAEALVRILDDHSNIIPPAQIIPVLESTGVIDTLDNIMIEKVFELQRRWINEGREVFTISVNVSRQRFTKGDFTDMAIALQKKYNIPPFLIEFEIVESVFIENTDTIVNTTNQLRSYGFLVSVDDFGSGYSSLNQIANMPADTIKLDHIFASKSLCTDKGRILIRTLINLLHQIDYNVVFEGIETLEQKQLVESYGCDLIQGFYYSRPIPVSDFENKYMCLN</sequence>
<dbReference type="InterPro" id="IPR035919">
    <property type="entry name" value="EAL_sf"/>
</dbReference>
<gene>
    <name evidence="3" type="ORF">WMO38_00175</name>
</gene>
<evidence type="ECO:0000313" key="3">
    <source>
        <dbReference type="EMBL" id="MEQ2533523.1"/>
    </source>
</evidence>
<feature type="domain" description="GGDEF" evidence="2">
    <location>
        <begin position="50"/>
        <end position="184"/>
    </location>
</feature>
<dbReference type="SUPFAM" id="SSF141868">
    <property type="entry name" value="EAL domain-like"/>
    <property type="match status" value="1"/>
</dbReference>
<dbReference type="NCBIfam" id="TIGR00254">
    <property type="entry name" value="GGDEF"/>
    <property type="match status" value="1"/>
</dbReference>
<name>A0ABV1GJ81_9FIRM</name>
<dbReference type="Gene3D" id="3.20.20.450">
    <property type="entry name" value="EAL domain"/>
    <property type="match status" value="1"/>
</dbReference>
<dbReference type="SMART" id="SM00267">
    <property type="entry name" value="GGDEF"/>
    <property type="match status" value="1"/>
</dbReference>
<dbReference type="CDD" id="cd01948">
    <property type="entry name" value="EAL"/>
    <property type="match status" value="1"/>
</dbReference>
<dbReference type="GO" id="GO:0071111">
    <property type="term" value="F:cyclic-guanylate-specific phosphodiesterase activity"/>
    <property type="evidence" value="ECO:0007669"/>
    <property type="project" value="UniProtKB-EC"/>
</dbReference>
<dbReference type="EC" id="3.1.4.52" evidence="3"/>
<dbReference type="Pfam" id="PF00563">
    <property type="entry name" value="EAL"/>
    <property type="match status" value="1"/>
</dbReference>
<dbReference type="SUPFAM" id="SSF55073">
    <property type="entry name" value="Nucleotide cyclase"/>
    <property type="match status" value="1"/>
</dbReference>
<dbReference type="InterPro" id="IPR000160">
    <property type="entry name" value="GGDEF_dom"/>
</dbReference>
<dbReference type="Pfam" id="PF00990">
    <property type="entry name" value="GGDEF"/>
    <property type="match status" value="1"/>
</dbReference>